<comment type="subcellular location">
    <subcellularLocation>
        <location evidence="1">Membrane</location>
        <topology evidence="1">Multi-pass membrane protein</topology>
    </subcellularLocation>
</comment>
<protein>
    <recommendedName>
        <fullName evidence="6">Amino acid transporter transmembrane domain-containing protein</fullName>
    </recommendedName>
</protein>
<feature type="transmembrane region" description="Helical" evidence="5">
    <location>
        <begin position="310"/>
        <end position="332"/>
    </location>
</feature>
<feature type="domain" description="Amino acid transporter transmembrane" evidence="6">
    <location>
        <begin position="36"/>
        <end position="435"/>
    </location>
</feature>
<keyword evidence="4 5" id="KW-0472">Membrane</keyword>
<evidence type="ECO:0000256" key="3">
    <source>
        <dbReference type="ARBA" id="ARBA00022989"/>
    </source>
</evidence>
<evidence type="ECO:0000313" key="7">
    <source>
        <dbReference type="EMBL" id="PZC75917.1"/>
    </source>
</evidence>
<dbReference type="OrthoDB" id="1684102at2759"/>
<dbReference type="GO" id="GO:0015179">
    <property type="term" value="F:L-amino acid transmembrane transporter activity"/>
    <property type="evidence" value="ECO:0007669"/>
    <property type="project" value="TreeGrafter"/>
</dbReference>
<dbReference type="Pfam" id="PF01490">
    <property type="entry name" value="Aa_trans"/>
    <property type="match status" value="1"/>
</dbReference>
<feature type="transmembrane region" description="Helical" evidence="5">
    <location>
        <begin position="413"/>
        <end position="435"/>
    </location>
</feature>
<evidence type="ECO:0000256" key="5">
    <source>
        <dbReference type="SAM" id="Phobius"/>
    </source>
</evidence>
<keyword evidence="2 5" id="KW-0812">Transmembrane</keyword>
<dbReference type="PANTHER" id="PTHR22950">
    <property type="entry name" value="AMINO ACID TRANSPORTER"/>
    <property type="match status" value="1"/>
</dbReference>
<reference evidence="7 8" key="1">
    <citation type="journal article" date="2017" name="BMC Biol.">
        <title>Genomic innovations, transcriptional plasticity and gene loss underlying the evolution and divergence of two highly polyphagous and invasive Helicoverpa pest species.</title>
        <authorList>
            <person name="Pearce S.L."/>
            <person name="Clarke D.F."/>
            <person name="East P.D."/>
            <person name="Elfekih S."/>
            <person name="Gordon K.H."/>
            <person name="Jermiin L.S."/>
            <person name="McGaughran A."/>
            <person name="Oakeshott J.G."/>
            <person name="Papanikolaou A."/>
            <person name="Perera O.P."/>
            <person name="Rane R.V."/>
            <person name="Richards S."/>
            <person name="Tay W.T."/>
            <person name="Walsh T.K."/>
            <person name="Anderson A."/>
            <person name="Anderson C.J."/>
            <person name="Asgari S."/>
            <person name="Board P.G."/>
            <person name="Bretschneider A."/>
            <person name="Campbell P.M."/>
            <person name="Chertemps T."/>
            <person name="Christeller J.T."/>
            <person name="Coppin C.W."/>
            <person name="Downes S.J."/>
            <person name="Duan G."/>
            <person name="Farnsworth C.A."/>
            <person name="Good R.T."/>
            <person name="Han L.B."/>
            <person name="Han Y.C."/>
            <person name="Hatje K."/>
            <person name="Horne I."/>
            <person name="Huang Y.P."/>
            <person name="Hughes D.S."/>
            <person name="Jacquin-Joly E."/>
            <person name="James W."/>
            <person name="Jhangiani S."/>
            <person name="Kollmar M."/>
            <person name="Kuwar S.S."/>
            <person name="Li S."/>
            <person name="Liu N.Y."/>
            <person name="Maibeche M.T."/>
            <person name="Miller J.R."/>
            <person name="Montagne N."/>
            <person name="Perry T."/>
            <person name="Qu J."/>
            <person name="Song S.V."/>
            <person name="Sutton G.G."/>
            <person name="Vogel H."/>
            <person name="Walenz B.P."/>
            <person name="Xu W."/>
            <person name="Zhang H.J."/>
            <person name="Zou Z."/>
            <person name="Batterham P."/>
            <person name="Edwards O.R."/>
            <person name="Feyereisen R."/>
            <person name="Gibbs R.A."/>
            <person name="Heckel D.G."/>
            <person name="McGrath A."/>
            <person name="Robin C."/>
            <person name="Scherer S.E."/>
            <person name="Worley K.C."/>
            <person name="Wu Y.D."/>
        </authorList>
    </citation>
    <scope>NUCLEOTIDE SEQUENCE [LARGE SCALE GENOMIC DNA]</scope>
    <source>
        <strain evidence="7">Harm_GR_Male_#8</strain>
        <tissue evidence="7">Whole organism</tissue>
    </source>
</reference>
<dbReference type="InterPro" id="IPR013057">
    <property type="entry name" value="AA_transpt_TM"/>
</dbReference>
<keyword evidence="8" id="KW-1185">Reference proteome</keyword>
<dbReference type="Proteomes" id="UP000249218">
    <property type="component" value="Unassembled WGS sequence"/>
</dbReference>
<name>A0A2W1BRX9_HELAM</name>
<feature type="transmembrane region" description="Helical" evidence="5">
    <location>
        <begin position="263"/>
        <end position="290"/>
    </location>
</feature>
<evidence type="ECO:0000259" key="6">
    <source>
        <dbReference type="Pfam" id="PF01490"/>
    </source>
</evidence>
<dbReference type="EMBL" id="KZ149976">
    <property type="protein sequence ID" value="PZC75917.1"/>
    <property type="molecule type" value="Genomic_DNA"/>
</dbReference>
<feature type="transmembrane region" description="Helical" evidence="5">
    <location>
        <begin position="353"/>
        <end position="373"/>
    </location>
</feature>
<feature type="transmembrane region" description="Helical" evidence="5">
    <location>
        <begin position="379"/>
        <end position="401"/>
    </location>
</feature>
<evidence type="ECO:0000256" key="4">
    <source>
        <dbReference type="ARBA" id="ARBA00023136"/>
    </source>
</evidence>
<feature type="transmembrane region" description="Helical" evidence="5">
    <location>
        <begin position="188"/>
        <end position="211"/>
    </location>
</feature>
<keyword evidence="3 5" id="KW-1133">Transmembrane helix</keyword>
<dbReference type="GO" id="GO:0005774">
    <property type="term" value="C:vacuolar membrane"/>
    <property type="evidence" value="ECO:0007669"/>
    <property type="project" value="TreeGrafter"/>
</dbReference>
<dbReference type="PANTHER" id="PTHR22950:SF340">
    <property type="entry name" value="AMINO ACID TRANSPORTER TRANSMEMBRANE DOMAIN-CONTAINING PROTEIN-RELATED"/>
    <property type="match status" value="1"/>
</dbReference>
<feature type="transmembrane region" description="Helical" evidence="5">
    <location>
        <begin position="132"/>
        <end position="150"/>
    </location>
</feature>
<evidence type="ECO:0000256" key="2">
    <source>
        <dbReference type="ARBA" id="ARBA00022692"/>
    </source>
</evidence>
<accession>A0A2W1BRX9</accession>
<feature type="transmembrane region" description="Helical" evidence="5">
    <location>
        <begin position="231"/>
        <end position="251"/>
    </location>
</feature>
<evidence type="ECO:0000256" key="1">
    <source>
        <dbReference type="ARBA" id="ARBA00004141"/>
    </source>
</evidence>
<evidence type="ECO:0000313" key="8">
    <source>
        <dbReference type="Proteomes" id="UP000249218"/>
    </source>
</evidence>
<gene>
    <name evidence="7" type="primary">HaOG205310</name>
    <name evidence="7" type="ORF">B5X24_HaOG205310</name>
</gene>
<feature type="transmembrane region" description="Helical" evidence="5">
    <location>
        <begin position="63"/>
        <end position="89"/>
    </location>
</feature>
<organism evidence="7 8">
    <name type="scientific">Helicoverpa armigera</name>
    <name type="common">Cotton bollworm</name>
    <name type="synonym">Heliothis armigera</name>
    <dbReference type="NCBI Taxonomy" id="29058"/>
    <lineage>
        <taxon>Eukaryota</taxon>
        <taxon>Metazoa</taxon>
        <taxon>Ecdysozoa</taxon>
        <taxon>Arthropoda</taxon>
        <taxon>Hexapoda</taxon>
        <taxon>Insecta</taxon>
        <taxon>Pterygota</taxon>
        <taxon>Neoptera</taxon>
        <taxon>Endopterygota</taxon>
        <taxon>Lepidoptera</taxon>
        <taxon>Glossata</taxon>
        <taxon>Ditrysia</taxon>
        <taxon>Noctuoidea</taxon>
        <taxon>Noctuidae</taxon>
        <taxon>Heliothinae</taxon>
        <taxon>Helicoverpa</taxon>
    </lineage>
</organism>
<proteinExistence type="predicted"/>
<sequence length="444" mass="49729">MFIYKFVGFGFDDTATDESTDAYDPHAHRIVAKPCTYGETMMHMLKGCLGAGLLAMPNAVARMGIVLGALGIIFIGAFATYCIQILVLAQYQLCKRHRRGYMAYTKSIRVAILGGPPQLHWSANCFANLVDFFLVFWQIGICAIYFVFVAENVKQVVEFIGYEVTVRRVICYSYPPLLICSLVKDLKLLTPFSTISNACVLVGLVLVFFYLVEDDVVLDEDKYKVKGLEDIPIFIGITLFALEAVGVILALEYNMEKPREFTGFCGLFSVGMMIILATYIALGVFGYLKYGNECKGSITLNLPQDEKKAQVAKLTFTIALFLSYPLQNFVAWQIVWRKTHKKVSDKWKRTVDYALRVILATIPFGMAAAAPSLGAFMGLLGALCLTMVAILFPALMDLCVYYPNRYGFMRWKLWSDIFIIVFGMVCCASGVYTSVLEMVETYDL</sequence>
<dbReference type="AlphaFoldDB" id="A0A2W1BRX9"/>